<sequence length="352" mass="40880">MIISQSEFQNPKYENMISFAREALGLSESVSIELSPFEGRGSDRTFFRLKWNRKDSDILVHYDPKRVENMYYADIAAFLRDIDVPAPRLIRHDPAGCLIVMEDLGDTNLWSLRKTPWETRRVLYQKTLTIVHRLHCFPEKEFPSGRVRLMEGFGLDLYRWERNYFRDHFVRDFCGIELEPSFEGELEAELSSLAERLSGAIRCLVHRDLQSQNVMIRDGEPFLIDIQGMRFGSPFYDLGSLLCDPYVNFSGSERDELLSFYYGLSKWDLDWATFQNYFWEASAQRLMQALGAYGFLSLKKGLKTFLEYIPAGLRNLHRAASYVAFLPRLQELSAECQRVLEQKGYGQGGANM</sequence>
<feature type="domain" description="Aminoglycoside phosphotransferase" evidence="1">
    <location>
        <begin position="34"/>
        <end position="261"/>
    </location>
</feature>
<name>A0A9D6V4A1_9BACT</name>
<dbReference type="InterPro" id="IPR011009">
    <property type="entry name" value="Kinase-like_dom_sf"/>
</dbReference>
<dbReference type="Gene3D" id="3.30.200.20">
    <property type="entry name" value="Phosphorylase Kinase, domain 1"/>
    <property type="match status" value="1"/>
</dbReference>
<dbReference type="SUPFAM" id="SSF56112">
    <property type="entry name" value="Protein kinase-like (PK-like)"/>
    <property type="match status" value="1"/>
</dbReference>
<dbReference type="EMBL" id="JACRDE010000335">
    <property type="protein sequence ID" value="MBI5250345.1"/>
    <property type="molecule type" value="Genomic_DNA"/>
</dbReference>
<dbReference type="Gene3D" id="3.90.1200.10">
    <property type="match status" value="1"/>
</dbReference>
<protein>
    <submittedName>
        <fullName evidence="2">Phosphotransferase</fullName>
    </submittedName>
</protein>
<proteinExistence type="predicted"/>
<comment type="caution">
    <text evidence="2">The sequence shown here is derived from an EMBL/GenBank/DDBJ whole genome shotgun (WGS) entry which is preliminary data.</text>
</comment>
<evidence type="ECO:0000259" key="1">
    <source>
        <dbReference type="Pfam" id="PF01636"/>
    </source>
</evidence>
<organism evidence="2 3">
    <name type="scientific">Desulfomonile tiedjei</name>
    <dbReference type="NCBI Taxonomy" id="2358"/>
    <lineage>
        <taxon>Bacteria</taxon>
        <taxon>Pseudomonadati</taxon>
        <taxon>Thermodesulfobacteriota</taxon>
        <taxon>Desulfomonilia</taxon>
        <taxon>Desulfomonilales</taxon>
        <taxon>Desulfomonilaceae</taxon>
        <taxon>Desulfomonile</taxon>
    </lineage>
</organism>
<evidence type="ECO:0000313" key="3">
    <source>
        <dbReference type="Proteomes" id="UP000807825"/>
    </source>
</evidence>
<reference evidence="2" key="1">
    <citation type="submission" date="2020-07" db="EMBL/GenBank/DDBJ databases">
        <title>Huge and variable diversity of episymbiotic CPR bacteria and DPANN archaea in groundwater ecosystems.</title>
        <authorList>
            <person name="He C.Y."/>
            <person name="Keren R."/>
            <person name="Whittaker M."/>
            <person name="Farag I.F."/>
            <person name="Doudna J."/>
            <person name="Cate J.H.D."/>
            <person name="Banfield J.F."/>
        </authorList>
    </citation>
    <scope>NUCLEOTIDE SEQUENCE</scope>
    <source>
        <strain evidence="2">NC_groundwater_1664_Pr3_B-0.1um_52_9</strain>
    </source>
</reference>
<accession>A0A9D6V4A1</accession>
<dbReference type="Pfam" id="PF01636">
    <property type="entry name" value="APH"/>
    <property type="match status" value="1"/>
</dbReference>
<dbReference type="AlphaFoldDB" id="A0A9D6V4A1"/>
<gene>
    <name evidence="2" type="ORF">HY912_12695</name>
</gene>
<dbReference type="InterPro" id="IPR002575">
    <property type="entry name" value="Aminoglycoside_PTrfase"/>
</dbReference>
<dbReference type="Proteomes" id="UP000807825">
    <property type="component" value="Unassembled WGS sequence"/>
</dbReference>
<evidence type="ECO:0000313" key="2">
    <source>
        <dbReference type="EMBL" id="MBI5250345.1"/>
    </source>
</evidence>